<proteinExistence type="predicted"/>
<name>A0A382ARA5_9ZZZZ</name>
<evidence type="ECO:0000313" key="2">
    <source>
        <dbReference type="EMBL" id="SVB03507.1"/>
    </source>
</evidence>
<reference evidence="2" key="1">
    <citation type="submission" date="2018-05" db="EMBL/GenBank/DDBJ databases">
        <authorList>
            <person name="Lanie J.A."/>
            <person name="Ng W.-L."/>
            <person name="Kazmierczak K.M."/>
            <person name="Andrzejewski T.M."/>
            <person name="Davidsen T.M."/>
            <person name="Wayne K.J."/>
            <person name="Tettelin H."/>
            <person name="Glass J.I."/>
            <person name="Rusch D."/>
            <person name="Podicherti R."/>
            <person name="Tsui H.-C.T."/>
            <person name="Winkler M.E."/>
        </authorList>
    </citation>
    <scope>NUCLEOTIDE SEQUENCE</scope>
</reference>
<dbReference type="AlphaFoldDB" id="A0A382ARA5"/>
<dbReference type="SMART" id="SM00834">
    <property type="entry name" value="CxxC_CXXC_SSSS"/>
    <property type="match status" value="1"/>
</dbReference>
<organism evidence="2">
    <name type="scientific">marine metagenome</name>
    <dbReference type="NCBI Taxonomy" id="408172"/>
    <lineage>
        <taxon>unclassified sequences</taxon>
        <taxon>metagenomes</taxon>
        <taxon>ecological metagenomes</taxon>
    </lineage>
</organism>
<dbReference type="InterPro" id="IPR013429">
    <property type="entry name" value="Regulatory_FmdB_Zinc_ribbon"/>
</dbReference>
<sequence length="60" mass="6751">MPLYDFECEDCGYIEEILTKSAGSSEIVLTCPDCEKETMKRKVGLSSFQLKGGGWYKDGY</sequence>
<protein>
    <recommendedName>
        <fullName evidence="1">Putative regulatory protein FmdB zinc ribbon domain-containing protein</fullName>
    </recommendedName>
</protein>
<feature type="non-terminal residue" evidence="2">
    <location>
        <position position="60"/>
    </location>
</feature>
<gene>
    <name evidence="2" type="ORF">METZ01_LOCUS156361</name>
</gene>
<accession>A0A382ARA5</accession>
<dbReference type="NCBIfam" id="TIGR02605">
    <property type="entry name" value="CxxC_CxxC_SSSS"/>
    <property type="match status" value="1"/>
</dbReference>
<feature type="domain" description="Putative regulatory protein FmdB zinc ribbon" evidence="1">
    <location>
        <begin position="1"/>
        <end position="44"/>
    </location>
</feature>
<dbReference type="EMBL" id="UINC01026301">
    <property type="protein sequence ID" value="SVB03507.1"/>
    <property type="molecule type" value="Genomic_DNA"/>
</dbReference>
<evidence type="ECO:0000259" key="1">
    <source>
        <dbReference type="SMART" id="SM00834"/>
    </source>
</evidence>
<dbReference type="Pfam" id="PF09723">
    <property type="entry name" value="Zn_ribbon_8"/>
    <property type="match status" value="1"/>
</dbReference>